<keyword evidence="1" id="KW-0472">Membrane</keyword>
<proteinExistence type="predicted"/>
<feature type="transmembrane region" description="Helical" evidence="1">
    <location>
        <begin position="197"/>
        <end position="229"/>
    </location>
</feature>
<feature type="transmembrane region" description="Helical" evidence="1">
    <location>
        <begin position="55"/>
        <end position="88"/>
    </location>
</feature>
<dbReference type="Proteomes" id="UP000663088">
    <property type="component" value="Chromosome"/>
</dbReference>
<keyword evidence="3" id="KW-0645">Protease</keyword>
<keyword evidence="3" id="KW-0482">Metalloprotease</keyword>
<keyword evidence="1" id="KW-1133">Transmembrane helix</keyword>
<sequence>MDELTQRLIVHYKPLIVGFILLTFLADFLMGLFLFRWKKSGFTPFGEFLSIPFSWWELLAVSLFLFSGILLGVAAGLSIFSILLVVLLVRFHGYNLSDYLGVSLYDPLKIAVVSFWICLSAYLPLQMLAGLSETIGRALHLPVPRQPAVDLFLHASKPIDIVIILSLILIAAPIGEELLFRGFLYQFLRYHFTKRKAIVISGLIFALLHLHWITFLPLFFFGMILAVVYEFSGSLVLSMAVHFWFNGFTACLLLLAKYG</sequence>
<keyword evidence="4" id="KW-1185">Reference proteome</keyword>
<keyword evidence="1" id="KW-0812">Transmembrane</keyword>
<dbReference type="Pfam" id="PF02517">
    <property type="entry name" value="Rce1-like"/>
    <property type="match status" value="1"/>
</dbReference>
<keyword evidence="3" id="KW-0378">Hydrolase</keyword>
<feature type="transmembrane region" description="Helical" evidence="1">
    <location>
        <begin position="108"/>
        <end position="125"/>
    </location>
</feature>
<protein>
    <submittedName>
        <fullName evidence="3">CPBP family intramembrane metalloprotease</fullName>
    </submittedName>
</protein>
<evidence type="ECO:0000256" key="1">
    <source>
        <dbReference type="SAM" id="Phobius"/>
    </source>
</evidence>
<feature type="transmembrane region" description="Helical" evidence="1">
    <location>
        <begin position="12"/>
        <end position="35"/>
    </location>
</feature>
<evidence type="ECO:0000313" key="3">
    <source>
        <dbReference type="EMBL" id="QSR86032.1"/>
    </source>
</evidence>
<dbReference type="PANTHER" id="PTHR43592">
    <property type="entry name" value="CAAX AMINO TERMINAL PROTEASE"/>
    <property type="match status" value="1"/>
</dbReference>
<feature type="transmembrane region" description="Helical" evidence="1">
    <location>
        <begin position="235"/>
        <end position="256"/>
    </location>
</feature>
<reference evidence="3 4" key="1">
    <citation type="submission" date="2020-12" db="EMBL/GenBank/DDBJ databases">
        <authorList>
            <person name="Awala S.I."/>
            <person name="Gwak J.-H."/>
            <person name="Kim S.-J."/>
            <person name="Rhee S.-K."/>
        </authorList>
    </citation>
    <scope>NUCLEOTIDE SEQUENCE [LARGE SCALE GENOMIC DNA]</scope>
    <source>
        <strain evidence="3 4">IT5</strain>
    </source>
</reference>
<dbReference type="EMBL" id="CP065956">
    <property type="protein sequence ID" value="QSR86032.1"/>
    <property type="molecule type" value="Genomic_DNA"/>
</dbReference>
<dbReference type="GO" id="GO:0008237">
    <property type="term" value="F:metallopeptidase activity"/>
    <property type="evidence" value="ECO:0007669"/>
    <property type="project" value="UniProtKB-KW"/>
</dbReference>
<gene>
    <name evidence="3" type="ORF">EM20IM_05815</name>
</gene>
<organism evidence="3 4">
    <name type="scientific">Candidatus Methylacidiphilum infernorum</name>
    <dbReference type="NCBI Taxonomy" id="511746"/>
    <lineage>
        <taxon>Bacteria</taxon>
        <taxon>Pseudomonadati</taxon>
        <taxon>Verrucomicrobiota</taxon>
        <taxon>Methylacidiphilae</taxon>
        <taxon>Methylacidiphilales</taxon>
        <taxon>Methylacidiphilaceae</taxon>
        <taxon>Methylacidiphilum (ex Ratnadevi et al. 2023)</taxon>
    </lineage>
</organism>
<dbReference type="RefSeq" id="WP_206844035.1">
    <property type="nucleotide sequence ID" value="NZ_CP065956.1"/>
</dbReference>
<dbReference type="InterPro" id="IPR003675">
    <property type="entry name" value="Rce1/LyrA-like_dom"/>
</dbReference>
<evidence type="ECO:0000313" key="4">
    <source>
        <dbReference type="Proteomes" id="UP000663088"/>
    </source>
</evidence>
<feature type="transmembrane region" description="Helical" evidence="1">
    <location>
        <begin position="161"/>
        <end position="185"/>
    </location>
</feature>
<name>A0ABX7PST2_9BACT</name>
<accession>A0ABX7PST2</accession>
<dbReference type="PANTHER" id="PTHR43592:SF15">
    <property type="entry name" value="CAAX AMINO TERMINAL PROTEASE FAMILY PROTEIN"/>
    <property type="match status" value="1"/>
</dbReference>
<feature type="domain" description="CAAX prenyl protease 2/Lysostaphin resistance protein A-like" evidence="2">
    <location>
        <begin position="161"/>
        <end position="247"/>
    </location>
</feature>
<evidence type="ECO:0000259" key="2">
    <source>
        <dbReference type="Pfam" id="PF02517"/>
    </source>
</evidence>